<dbReference type="Pfam" id="PF00258">
    <property type="entry name" value="Flavodoxin_1"/>
    <property type="match status" value="1"/>
</dbReference>
<proteinExistence type="predicted"/>
<dbReference type="InterPro" id="IPR001226">
    <property type="entry name" value="Flavodoxin_CS"/>
</dbReference>
<name>A0ABW8N724_9MICC</name>
<accession>A0ABW8N724</accession>
<dbReference type="InterPro" id="IPR008254">
    <property type="entry name" value="Flavodoxin/NO_synth"/>
</dbReference>
<reference evidence="2 3" key="1">
    <citation type="submission" date="2024-10" db="EMBL/GenBank/DDBJ databases">
        <title>Novel secondary metabolite-producing bacteria for plant disease control.</title>
        <authorList>
            <person name="Chevrette M."/>
        </authorList>
    </citation>
    <scope>NUCLEOTIDE SEQUENCE [LARGE SCALE GENOMIC DNA]</scope>
    <source>
        <strain evidence="2 3">J30 TE3557</strain>
    </source>
</reference>
<protein>
    <submittedName>
        <fullName evidence="2">Flavodoxin</fullName>
    </submittedName>
</protein>
<dbReference type="Proteomes" id="UP001620520">
    <property type="component" value="Unassembled WGS sequence"/>
</dbReference>
<keyword evidence="3" id="KW-1185">Reference proteome</keyword>
<gene>
    <name evidence="2" type="ORF">ABIA52_002252</name>
</gene>
<dbReference type="InterPro" id="IPR029039">
    <property type="entry name" value="Flavoprotein-like_sf"/>
</dbReference>
<organism evidence="2 3">
    <name type="scientific">Paenarthrobacter histidinolovorans</name>
    <dbReference type="NCBI Taxonomy" id="43664"/>
    <lineage>
        <taxon>Bacteria</taxon>
        <taxon>Bacillati</taxon>
        <taxon>Actinomycetota</taxon>
        <taxon>Actinomycetes</taxon>
        <taxon>Micrococcales</taxon>
        <taxon>Micrococcaceae</taxon>
        <taxon>Paenarthrobacter</taxon>
    </lineage>
</organism>
<feature type="domain" description="Flavodoxin-like" evidence="1">
    <location>
        <begin position="3"/>
        <end position="143"/>
    </location>
</feature>
<dbReference type="EMBL" id="JBIYEW010000003">
    <property type="protein sequence ID" value="MFK4639363.1"/>
    <property type="molecule type" value="Genomic_DNA"/>
</dbReference>
<dbReference type="PROSITE" id="PS50902">
    <property type="entry name" value="FLAVODOXIN_LIKE"/>
    <property type="match status" value="1"/>
</dbReference>
<comment type="caution">
    <text evidence="2">The sequence shown here is derived from an EMBL/GenBank/DDBJ whole genome shotgun (WGS) entry which is preliminary data.</text>
</comment>
<sequence>MKALIVYDSGFGNTKSIAEAIATGLASLDAKVLPVGQLRPDDISSGDLLVVGSPINGWRPTQKTMEALSRLGSRGLAGVVAAGFDTRVKLFIHGDAAKKITKTLKEAGASTISKPMAFYVKGTEGPLLDGETSRATAWGEELLSIAKEYGTQRSA</sequence>
<evidence type="ECO:0000313" key="2">
    <source>
        <dbReference type="EMBL" id="MFK4639363.1"/>
    </source>
</evidence>
<evidence type="ECO:0000259" key="1">
    <source>
        <dbReference type="PROSITE" id="PS50902"/>
    </source>
</evidence>
<evidence type="ECO:0000313" key="3">
    <source>
        <dbReference type="Proteomes" id="UP001620520"/>
    </source>
</evidence>
<dbReference type="Gene3D" id="3.40.50.360">
    <property type="match status" value="1"/>
</dbReference>
<dbReference type="SUPFAM" id="SSF52218">
    <property type="entry name" value="Flavoproteins"/>
    <property type="match status" value="1"/>
</dbReference>
<dbReference type="PROSITE" id="PS00201">
    <property type="entry name" value="FLAVODOXIN"/>
    <property type="match status" value="1"/>
</dbReference>
<dbReference type="RefSeq" id="WP_404594438.1">
    <property type="nucleotide sequence ID" value="NZ_JBIYEW010000003.1"/>
</dbReference>